<dbReference type="NCBIfam" id="TIGR02397">
    <property type="entry name" value="dnaX_nterm"/>
    <property type="match status" value="1"/>
</dbReference>
<dbReference type="AlphaFoldDB" id="A0A0E9N6K7"/>
<keyword evidence="14" id="KW-1185">Reference proteome</keyword>
<dbReference type="PANTHER" id="PTHR11669">
    <property type="entry name" value="REPLICATION FACTOR C / DNA POLYMERASE III GAMMA-TAU SUBUNIT"/>
    <property type="match status" value="1"/>
</dbReference>
<dbReference type="GO" id="GO:0046872">
    <property type="term" value="F:metal ion binding"/>
    <property type="evidence" value="ECO:0007669"/>
    <property type="project" value="UniProtKB-KW"/>
</dbReference>
<comment type="subunit">
    <text evidence="11">DNA polymerase III contains a core (composed of alpha, epsilon and theta chains) that associates with a tau subunit. This core dimerizes to form the POLIII' complex. PolIII' associates with the gamma complex (composed of gamma, delta, delta', psi and chi chains) and with the beta chain to form the complete DNA polymerase III complex.</text>
</comment>
<keyword evidence="8 11" id="KW-0067">ATP-binding</keyword>
<dbReference type="Pfam" id="PF12169">
    <property type="entry name" value="DNA_pol3_gamma3"/>
    <property type="match status" value="1"/>
</dbReference>
<dbReference type="Gene3D" id="3.40.50.300">
    <property type="entry name" value="P-loop containing nucleotide triphosphate hydrolases"/>
    <property type="match status" value="1"/>
</dbReference>
<evidence type="ECO:0000313" key="13">
    <source>
        <dbReference type="EMBL" id="GAO44975.1"/>
    </source>
</evidence>
<gene>
    <name evidence="11 13" type="primary">dnaX</name>
    <name evidence="13" type="ORF">FPE01S_04_02180</name>
</gene>
<accession>A0A0E9N6K7</accession>
<dbReference type="GO" id="GO:0009360">
    <property type="term" value="C:DNA polymerase III complex"/>
    <property type="evidence" value="ECO:0007669"/>
    <property type="project" value="InterPro"/>
</dbReference>
<evidence type="ECO:0000256" key="5">
    <source>
        <dbReference type="ARBA" id="ARBA00022723"/>
    </source>
</evidence>
<protein>
    <recommendedName>
        <fullName evidence="11">DNA polymerase III subunit gamma/tau</fullName>
        <ecNumber evidence="11">2.7.7.7</ecNumber>
    </recommendedName>
</protein>
<dbReference type="FunFam" id="3.40.50.300:FF:000014">
    <property type="entry name" value="DNA polymerase III subunit gamma/tau"/>
    <property type="match status" value="1"/>
</dbReference>
<dbReference type="OrthoDB" id="9810148at2"/>
<feature type="domain" description="AAA+ ATPase" evidence="12">
    <location>
        <begin position="38"/>
        <end position="181"/>
    </location>
</feature>
<reference evidence="13 14" key="1">
    <citation type="submission" date="2015-04" db="EMBL/GenBank/DDBJ databases">
        <title>Whole genome shotgun sequence of Flavihumibacter petaseus NBRC 106054.</title>
        <authorList>
            <person name="Miyazawa S."/>
            <person name="Hosoyama A."/>
            <person name="Hashimoto M."/>
            <person name="Noguchi M."/>
            <person name="Tsuchikane K."/>
            <person name="Ohji S."/>
            <person name="Yamazoe A."/>
            <person name="Ichikawa N."/>
            <person name="Kimura A."/>
            <person name="Fujita N."/>
        </authorList>
    </citation>
    <scope>NUCLEOTIDE SEQUENCE [LARGE SCALE GENOMIC DNA]</scope>
    <source>
        <strain evidence="13 14">NBRC 106054</strain>
    </source>
</reference>
<dbReference type="Gene3D" id="1.10.8.60">
    <property type="match status" value="1"/>
</dbReference>
<dbReference type="GO" id="GO:0003887">
    <property type="term" value="F:DNA-directed DNA polymerase activity"/>
    <property type="evidence" value="ECO:0007669"/>
    <property type="project" value="UniProtKB-KW"/>
</dbReference>
<dbReference type="InterPro" id="IPR012763">
    <property type="entry name" value="DNA_pol_III_sug/sutau_N"/>
</dbReference>
<comment type="caution">
    <text evidence="13">The sequence shown here is derived from an EMBL/GenBank/DDBJ whole genome shotgun (WGS) entry which is preliminary data.</text>
</comment>
<dbReference type="NCBIfam" id="NF011531">
    <property type="entry name" value="PRK14971.1"/>
    <property type="match status" value="1"/>
</dbReference>
<dbReference type="InterPro" id="IPR045085">
    <property type="entry name" value="HLD_clamp_pol_III_gamma_tau"/>
</dbReference>
<dbReference type="NCBIfam" id="TIGR01128">
    <property type="entry name" value="holA"/>
    <property type="match status" value="1"/>
</dbReference>
<evidence type="ECO:0000313" key="14">
    <source>
        <dbReference type="Proteomes" id="UP000033121"/>
    </source>
</evidence>
<dbReference type="SUPFAM" id="SSF52540">
    <property type="entry name" value="P-loop containing nucleoside triphosphate hydrolases"/>
    <property type="match status" value="1"/>
</dbReference>
<evidence type="ECO:0000256" key="10">
    <source>
        <dbReference type="ARBA" id="ARBA00049244"/>
    </source>
</evidence>
<keyword evidence="2 11" id="KW-0808">Transferase</keyword>
<dbReference type="InterPro" id="IPR001270">
    <property type="entry name" value="ClpA/B"/>
</dbReference>
<evidence type="ECO:0000256" key="6">
    <source>
        <dbReference type="ARBA" id="ARBA00022741"/>
    </source>
</evidence>
<dbReference type="InterPro" id="IPR027417">
    <property type="entry name" value="P-loop_NTPase"/>
</dbReference>
<evidence type="ECO:0000256" key="3">
    <source>
        <dbReference type="ARBA" id="ARBA00022695"/>
    </source>
</evidence>
<proteinExistence type="inferred from homology"/>
<dbReference type="EC" id="2.7.7.7" evidence="11"/>
<evidence type="ECO:0000256" key="1">
    <source>
        <dbReference type="ARBA" id="ARBA00006360"/>
    </source>
</evidence>
<name>A0A0E9N6K7_9BACT</name>
<evidence type="ECO:0000256" key="11">
    <source>
        <dbReference type="RuleBase" id="RU364063"/>
    </source>
</evidence>
<comment type="similarity">
    <text evidence="1 11">Belongs to the DnaX/STICHEL family.</text>
</comment>
<organism evidence="13 14">
    <name type="scientific">Flavihumibacter petaseus NBRC 106054</name>
    <dbReference type="NCBI Taxonomy" id="1220578"/>
    <lineage>
        <taxon>Bacteria</taxon>
        <taxon>Pseudomonadati</taxon>
        <taxon>Bacteroidota</taxon>
        <taxon>Chitinophagia</taxon>
        <taxon>Chitinophagales</taxon>
        <taxon>Chitinophagaceae</taxon>
        <taxon>Flavihumibacter</taxon>
    </lineage>
</organism>
<evidence type="ECO:0000256" key="8">
    <source>
        <dbReference type="ARBA" id="ARBA00022840"/>
    </source>
</evidence>
<keyword evidence="6 11" id="KW-0547">Nucleotide-binding</keyword>
<dbReference type="InterPro" id="IPR050238">
    <property type="entry name" value="DNA_Rep/Repair_Clamp_Loader"/>
</dbReference>
<keyword evidence="4 11" id="KW-0235">DNA replication</keyword>
<dbReference type="SMART" id="SM00382">
    <property type="entry name" value="AAA"/>
    <property type="match status" value="1"/>
</dbReference>
<keyword evidence="7" id="KW-0862">Zinc</keyword>
<dbReference type="GO" id="GO:0006261">
    <property type="term" value="P:DNA-templated DNA replication"/>
    <property type="evidence" value="ECO:0007669"/>
    <property type="project" value="TreeGrafter"/>
</dbReference>
<dbReference type="STRING" id="1220578.FPE01S_04_02180"/>
<dbReference type="CDD" id="cd18137">
    <property type="entry name" value="HLD_clamp_pol_III_gamma_tau"/>
    <property type="match status" value="1"/>
</dbReference>
<dbReference type="GO" id="GO:0003677">
    <property type="term" value="F:DNA binding"/>
    <property type="evidence" value="ECO:0007669"/>
    <property type="project" value="InterPro"/>
</dbReference>
<dbReference type="Pfam" id="PF22608">
    <property type="entry name" value="DNAX_ATPase_lid"/>
    <property type="match status" value="1"/>
</dbReference>
<dbReference type="RefSeq" id="WP_046370963.1">
    <property type="nucleotide sequence ID" value="NZ_BBWV01000004.1"/>
</dbReference>
<dbReference type="InterPro" id="IPR005790">
    <property type="entry name" value="DNA_polIII_delta"/>
</dbReference>
<evidence type="ECO:0000256" key="7">
    <source>
        <dbReference type="ARBA" id="ARBA00022833"/>
    </source>
</evidence>
<evidence type="ECO:0000256" key="9">
    <source>
        <dbReference type="ARBA" id="ARBA00022932"/>
    </source>
</evidence>
<keyword evidence="3 11" id="KW-0548">Nucleotidyltransferase</keyword>
<keyword evidence="9 11" id="KW-0239">DNA-directed DNA polymerase</keyword>
<evidence type="ECO:0000259" key="12">
    <source>
        <dbReference type="SMART" id="SM00382"/>
    </source>
</evidence>
<evidence type="ECO:0000256" key="4">
    <source>
        <dbReference type="ARBA" id="ARBA00022705"/>
    </source>
</evidence>
<dbReference type="InterPro" id="IPR022754">
    <property type="entry name" value="DNA_pol_III_gamma-3"/>
</dbReference>
<dbReference type="Proteomes" id="UP000033121">
    <property type="component" value="Unassembled WGS sequence"/>
</dbReference>
<evidence type="ECO:0000256" key="2">
    <source>
        <dbReference type="ARBA" id="ARBA00022679"/>
    </source>
</evidence>
<dbReference type="EMBL" id="BBWV01000004">
    <property type="protein sequence ID" value="GAO44975.1"/>
    <property type="molecule type" value="Genomic_DNA"/>
</dbReference>
<comment type="catalytic activity">
    <reaction evidence="10 11">
        <text>DNA(n) + a 2'-deoxyribonucleoside 5'-triphosphate = DNA(n+1) + diphosphate</text>
        <dbReference type="Rhea" id="RHEA:22508"/>
        <dbReference type="Rhea" id="RHEA-COMP:17339"/>
        <dbReference type="Rhea" id="RHEA-COMP:17340"/>
        <dbReference type="ChEBI" id="CHEBI:33019"/>
        <dbReference type="ChEBI" id="CHEBI:61560"/>
        <dbReference type="ChEBI" id="CHEBI:173112"/>
        <dbReference type="EC" id="2.7.7.7"/>
    </reaction>
</comment>
<dbReference type="Gene3D" id="1.20.272.10">
    <property type="match status" value="1"/>
</dbReference>
<dbReference type="CDD" id="cd00009">
    <property type="entry name" value="AAA"/>
    <property type="match status" value="1"/>
</dbReference>
<dbReference type="NCBIfam" id="NF004046">
    <property type="entry name" value="PRK05563.1"/>
    <property type="match status" value="1"/>
</dbReference>
<dbReference type="FunFam" id="1.10.8.60:FF:000013">
    <property type="entry name" value="DNA polymerase III subunit gamma/tau"/>
    <property type="match status" value="1"/>
</dbReference>
<dbReference type="Pfam" id="PF13177">
    <property type="entry name" value="DNA_pol3_delta2"/>
    <property type="match status" value="1"/>
</dbReference>
<sequence>MEQFIVSARKYRPQNFSTVVGQSHITTTLKNAIRNQQLAHAFLFCGPRGVGKTTCARILAKTINCENPSADGEACNKCHSCISFNEGSSMNIHELDAASNNSVDDIRALVEQVRFAPQAGKYKVYIVDEVHMLSTSAFNAFLKTLEEPPHYAIFILATTEKHKILPTILSRCQIFDFKRITTADTVGHLEEICEKEHIQAEKAALQVIAQKSEGCMRDALSILDKIVSFTNGELSYGNTLEHLNILDAAYYFKLMDCMLGQDLSGAMLLYDDINRKGFEGDLVLNGFAEFLRNLLLCKDSRVAALMEVVESFRPQYEKTAQRISAGYLVSALNILSEAEIQYKSARNKKLHVELTLIRLCYLQQAVELAGGASRQNTTDVRPMNFRILSPIVQPAAKTAQPAKPHVAPAPETERIEPVARQMAAPAVPPAAPVTEPGGAVLLVDEKLMATKQKPGGGKLKSLQHLRQQVSSASQEQKTQTAIPLTTEGLQAAWQEFVAMLRNNKNPAVQSFELAVLQVENDQQFTIITPNNLQQKFIDGERLPLSEFLQQRFVNRYLNFQVIIEAREDLQIKIEVPLNSRERFQQLTEQFPLIKDLKDRLRLELDY</sequence>
<dbReference type="PANTHER" id="PTHR11669:SF0">
    <property type="entry name" value="PROTEIN STICHEL-LIKE 2"/>
    <property type="match status" value="1"/>
</dbReference>
<dbReference type="GO" id="GO:0005524">
    <property type="term" value="F:ATP binding"/>
    <property type="evidence" value="ECO:0007669"/>
    <property type="project" value="UniProtKB-KW"/>
</dbReference>
<dbReference type="InterPro" id="IPR008921">
    <property type="entry name" value="DNA_pol3_clamp-load_cplx_C"/>
</dbReference>
<keyword evidence="5" id="KW-0479">Metal-binding</keyword>
<dbReference type="SUPFAM" id="SSF48019">
    <property type="entry name" value="post-AAA+ oligomerization domain-like"/>
    <property type="match status" value="1"/>
</dbReference>
<dbReference type="PRINTS" id="PR00300">
    <property type="entry name" value="CLPPROTEASEA"/>
</dbReference>
<dbReference type="InterPro" id="IPR003593">
    <property type="entry name" value="AAA+_ATPase"/>
</dbReference>
<comment type="function">
    <text evidence="11">DNA polymerase III is a complex, multichain enzyme responsible for most of the replicative synthesis in bacteria. This DNA polymerase also exhibits 3' to 5' exonuclease activity.</text>
</comment>